<feature type="compositionally biased region" description="Low complexity" evidence="8">
    <location>
        <begin position="417"/>
        <end position="460"/>
    </location>
</feature>
<dbReference type="InterPro" id="IPR008271">
    <property type="entry name" value="Ser/Thr_kinase_AS"/>
</dbReference>
<proteinExistence type="predicted"/>
<dbReference type="GO" id="GO:0004674">
    <property type="term" value="F:protein serine/threonine kinase activity"/>
    <property type="evidence" value="ECO:0007669"/>
    <property type="project" value="UniProtKB-KW"/>
</dbReference>
<evidence type="ECO:0000256" key="9">
    <source>
        <dbReference type="SAM" id="Phobius"/>
    </source>
</evidence>
<keyword evidence="2 11" id="KW-0723">Serine/threonine-protein kinase</keyword>
<evidence type="ECO:0000313" key="11">
    <source>
        <dbReference type="EMBL" id="SBW28890.1"/>
    </source>
</evidence>
<keyword evidence="4 7" id="KW-0547">Nucleotide-binding</keyword>
<keyword evidence="9" id="KW-1133">Transmembrane helix</keyword>
<keyword evidence="5 11" id="KW-0418">Kinase</keyword>
<dbReference type="PROSITE" id="PS00107">
    <property type="entry name" value="PROTEIN_KINASE_ATP"/>
    <property type="match status" value="1"/>
</dbReference>
<feature type="region of interest" description="Disordered" evidence="8">
    <location>
        <begin position="278"/>
        <end position="355"/>
    </location>
</feature>
<dbReference type="PANTHER" id="PTHR43289">
    <property type="entry name" value="MITOGEN-ACTIVATED PROTEIN KINASE KINASE KINASE 20-RELATED"/>
    <property type="match status" value="1"/>
</dbReference>
<keyword evidence="9" id="KW-0472">Membrane</keyword>
<reference evidence="12" key="1">
    <citation type="submission" date="2016-02" db="EMBL/GenBank/DDBJ databases">
        <authorList>
            <person name="Wibberg D."/>
        </authorList>
    </citation>
    <scope>NUCLEOTIDE SEQUENCE [LARGE SCALE GENOMIC DNA]</scope>
</reference>
<dbReference type="Proteomes" id="UP000199013">
    <property type="component" value="Unassembled WGS sequence"/>
</dbReference>
<evidence type="ECO:0000256" key="1">
    <source>
        <dbReference type="ARBA" id="ARBA00012513"/>
    </source>
</evidence>
<keyword evidence="3 11" id="KW-0808">Transferase</keyword>
<feature type="region of interest" description="Disordered" evidence="8">
    <location>
        <begin position="395"/>
        <end position="460"/>
    </location>
</feature>
<dbReference type="InterPro" id="IPR011009">
    <property type="entry name" value="Kinase-like_dom_sf"/>
</dbReference>
<dbReference type="Pfam" id="PF00069">
    <property type="entry name" value="Pkinase"/>
    <property type="match status" value="1"/>
</dbReference>
<dbReference type="GO" id="GO:0005524">
    <property type="term" value="F:ATP binding"/>
    <property type="evidence" value="ECO:0007669"/>
    <property type="project" value="UniProtKB-UniRule"/>
</dbReference>
<dbReference type="SMART" id="SM00220">
    <property type="entry name" value="S_TKc"/>
    <property type="match status" value="1"/>
</dbReference>
<dbReference type="CDD" id="cd14014">
    <property type="entry name" value="STKc_PknB_like"/>
    <property type="match status" value="1"/>
</dbReference>
<keyword evidence="9" id="KW-0812">Transmembrane</keyword>
<dbReference type="SUPFAM" id="SSF56112">
    <property type="entry name" value="Protein kinase-like (PK-like)"/>
    <property type="match status" value="1"/>
</dbReference>
<protein>
    <recommendedName>
        <fullName evidence="1">non-specific serine/threonine protein kinase</fullName>
        <ecNumber evidence="1">2.7.11.1</ecNumber>
    </recommendedName>
</protein>
<feature type="domain" description="Protein kinase" evidence="10">
    <location>
        <begin position="5"/>
        <end position="256"/>
    </location>
</feature>
<dbReference type="PANTHER" id="PTHR43289:SF6">
    <property type="entry name" value="SERINE_THREONINE-PROTEIN KINASE NEKL-3"/>
    <property type="match status" value="1"/>
</dbReference>
<evidence type="ECO:0000256" key="4">
    <source>
        <dbReference type="ARBA" id="ARBA00022741"/>
    </source>
</evidence>
<sequence>MLPAYELGAELGTGAFGLVLAGRHRRLDRHVAIKVLAAGHDGAVTDFAAEARLLAGIDHPHVVRVYDYVETGDLHLIIMELLGGGTLTRRRVGLPQEDACAVGLAVAAALSCAHGQGMLHRDIKTDNMLFDTTGLLKVTDFGIAKIVEGSAATASALVGTPAYMAPEQITGGRLGPATDLYALGIVLYQLLAGVAPFDPKLPVRALWQHHLDTIPTPPVGVPAPVVEVVLRTLAKDPAARQPSAHAFALDLAHAAAGAYGPDWTARSSIRLRLDDDVREAAGHSSAPTGPVPPTTRRILTPPPPPAAAFNKQQPPPHQTGGRDPNPGAGRGTQPPWPRTLTMESPAMPGNGNQTRVPRRRLRWAFATVILLAAIAAAAISVATFTGDDNSPPAGALQAGAPCPTSPAVPSPANCLPTDTATTSSVSDTDRSSAGSPSPAVPSASSSASSGASGTSGTSGTTSKLWAEANAVLTAIDGVATSVRAETLSYCISVGHGITLSSGQDIAFEKMKSIEVLRSDDQFAPNGKADVVVTLLSGGTARGGIGTGCDFFGTNDLGRFSIYPQRLKRIDFQR</sequence>
<dbReference type="EC" id="2.7.11.1" evidence="1"/>
<organism evidence="11 12">
    <name type="scientific">Candidatus Protofrankia californiensis</name>
    <dbReference type="NCBI Taxonomy" id="1839754"/>
    <lineage>
        <taxon>Bacteria</taxon>
        <taxon>Bacillati</taxon>
        <taxon>Actinomycetota</taxon>
        <taxon>Actinomycetes</taxon>
        <taxon>Frankiales</taxon>
        <taxon>Frankiaceae</taxon>
        <taxon>Protofrankia</taxon>
    </lineage>
</organism>
<dbReference type="InterPro" id="IPR000719">
    <property type="entry name" value="Prot_kinase_dom"/>
</dbReference>
<keyword evidence="12" id="KW-1185">Reference proteome</keyword>
<evidence type="ECO:0000256" key="7">
    <source>
        <dbReference type="PROSITE-ProRule" id="PRU10141"/>
    </source>
</evidence>
<evidence type="ECO:0000256" key="2">
    <source>
        <dbReference type="ARBA" id="ARBA00022527"/>
    </source>
</evidence>
<evidence type="ECO:0000259" key="10">
    <source>
        <dbReference type="PROSITE" id="PS50011"/>
    </source>
</evidence>
<evidence type="ECO:0000256" key="6">
    <source>
        <dbReference type="ARBA" id="ARBA00022840"/>
    </source>
</evidence>
<feature type="binding site" evidence="7">
    <location>
        <position position="34"/>
    </location>
    <ligand>
        <name>ATP</name>
        <dbReference type="ChEBI" id="CHEBI:30616"/>
    </ligand>
</feature>
<dbReference type="PROSITE" id="PS50011">
    <property type="entry name" value="PROTEIN_KINASE_DOM"/>
    <property type="match status" value="1"/>
</dbReference>
<name>A0A1C3PGH9_9ACTN</name>
<gene>
    <name evidence="11" type="ORF">FDG2_6145</name>
</gene>
<dbReference type="EMBL" id="FLUV01002530">
    <property type="protein sequence ID" value="SBW28890.1"/>
    <property type="molecule type" value="Genomic_DNA"/>
</dbReference>
<feature type="transmembrane region" description="Helical" evidence="9">
    <location>
        <begin position="363"/>
        <end position="384"/>
    </location>
</feature>
<dbReference type="AlphaFoldDB" id="A0A1C3PGH9"/>
<dbReference type="Gene3D" id="1.10.510.10">
    <property type="entry name" value="Transferase(Phosphotransferase) domain 1"/>
    <property type="match status" value="1"/>
</dbReference>
<evidence type="ECO:0000256" key="5">
    <source>
        <dbReference type="ARBA" id="ARBA00022777"/>
    </source>
</evidence>
<accession>A0A1C3PGH9</accession>
<dbReference type="PROSITE" id="PS00108">
    <property type="entry name" value="PROTEIN_KINASE_ST"/>
    <property type="match status" value="1"/>
</dbReference>
<evidence type="ECO:0000256" key="3">
    <source>
        <dbReference type="ARBA" id="ARBA00022679"/>
    </source>
</evidence>
<evidence type="ECO:0000256" key="8">
    <source>
        <dbReference type="SAM" id="MobiDB-lite"/>
    </source>
</evidence>
<evidence type="ECO:0000313" key="12">
    <source>
        <dbReference type="Proteomes" id="UP000199013"/>
    </source>
</evidence>
<dbReference type="InterPro" id="IPR017441">
    <property type="entry name" value="Protein_kinase_ATP_BS"/>
</dbReference>
<keyword evidence="6 7" id="KW-0067">ATP-binding</keyword>